<organism evidence="10 11">
    <name type="scientific">Rhodotorula taiwanensis</name>
    <dbReference type="NCBI Taxonomy" id="741276"/>
    <lineage>
        <taxon>Eukaryota</taxon>
        <taxon>Fungi</taxon>
        <taxon>Dikarya</taxon>
        <taxon>Basidiomycota</taxon>
        <taxon>Pucciniomycotina</taxon>
        <taxon>Microbotryomycetes</taxon>
        <taxon>Sporidiobolales</taxon>
        <taxon>Sporidiobolaceae</taxon>
        <taxon>Rhodotorula</taxon>
    </lineage>
</organism>
<dbReference type="InterPro" id="IPR004358">
    <property type="entry name" value="Sig_transdc_His_kin-like_C"/>
</dbReference>
<keyword evidence="3 6" id="KW-0597">Phosphoprotein</keyword>
<feature type="modified residue" description="4-aspartylphosphate" evidence="6">
    <location>
        <position position="2280"/>
    </location>
</feature>
<dbReference type="Gene3D" id="3.30.565.10">
    <property type="entry name" value="Histidine kinase-like ATPase, C-terminal domain"/>
    <property type="match status" value="2"/>
</dbReference>
<dbReference type="Pfam" id="PF13188">
    <property type="entry name" value="PAS_8"/>
    <property type="match status" value="1"/>
</dbReference>
<feature type="region of interest" description="Disordered" evidence="7">
    <location>
        <begin position="794"/>
        <end position="860"/>
    </location>
</feature>
<reference evidence="10 11" key="1">
    <citation type="journal article" date="2018" name="Front. Microbiol.">
        <title>Prospects for Fungal Bioremediation of Acidic Radioactive Waste Sites: Characterization and Genome Sequence of Rhodotorula taiwanensis MD1149.</title>
        <authorList>
            <person name="Tkavc R."/>
            <person name="Matrosova V.Y."/>
            <person name="Grichenko O.E."/>
            <person name="Gostincar C."/>
            <person name="Volpe R.P."/>
            <person name="Klimenkova P."/>
            <person name="Gaidamakova E.K."/>
            <person name="Zhou C.E."/>
            <person name="Stewart B.J."/>
            <person name="Lyman M.G."/>
            <person name="Malfatti S.A."/>
            <person name="Rubinfeld B."/>
            <person name="Courtot M."/>
            <person name="Singh J."/>
            <person name="Dalgard C.L."/>
            <person name="Hamilton T."/>
            <person name="Frey K.G."/>
            <person name="Gunde-Cimerman N."/>
            <person name="Dugan L."/>
            <person name="Daly M.J."/>
        </authorList>
    </citation>
    <scope>NUCLEOTIDE SEQUENCE [LARGE SCALE GENOMIC DNA]</scope>
    <source>
        <strain evidence="10 11">MD1149</strain>
    </source>
</reference>
<evidence type="ECO:0000256" key="7">
    <source>
        <dbReference type="SAM" id="MobiDB-lite"/>
    </source>
</evidence>
<dbReference type="SUPFAM" id="SSF55785">
    <property type="entry name" value="PYP-like sensor domain (PAS domain)"/>
    <property type="match status" value="1"/>
</dbReference>
<gene>
    <name evidence="10" type="ORF">BMF94_0534</name>
</gene>
<feature type="compositionally biased region" description="Low complexity" evidence="7">
    <location>
        <begin position="833"/>
        <end position="844"/>
    </location>
</feature>
<dbReference type="InterPro" id="IPR000014">
    <property type="entry name" value="PAS"/>
</dbReference>
<dbReference type="EMBL" id="PJQD01000005">
    <property type="protein sequence ID" value="POY76338.1"/>
    <property type="molecule type" value="Genomic_DNA"/>
</dbReference>
<dbReference type="Gene3D" id="3.30.450.20">
    <property type="entry name" value="PAS domain"/>
    <property type="match status" value="1"/>
</dbReference>
<evidence type="ECO:0000256" key="5">
    <source>
        <dbReference type="ARBA" id="ARBA00022777"/>
    </source>
</evidence>
<feature type="compositionally biased region" description="Low complexity" evidence="7">
    <location>
        <begin position="117"/>
        <end position="141"/>
    </location>
</feature>
<evidence type="ECO:0000256" key="3">
    <source>
        <dbReference type="ARBA" id="ARBA00022553"/>
    </source>
</evidence>
<dbReference type="InterPro" id="IPR011006">
    <property type="entry name" value="CheY-like_superfamily"/>
</dbReference>
<dbReference type="InterPro" id="IPR036097">
    <property type="entry name" value="HisK_dim/P_sf"/>
</dbReference>
<evidence type="ECO:0000256" key="1">
    <source>
        <dbReference type="ARBA" id="ARBA00000085"/>
    </source>
</evidence>
<evidence type="ECO:0000313" key="11">
    <source>
        <dbReference type="Proteomes" id="UP000237144"/>
    </source>
</evidence>
<dbReference type="GO" id="GO:0005886">
    <property type="term" value="C:plasma membrane"/>
    <property type="evidence" value="ECO:0007669"/>
    <property type="project" value="TreeGrafter"/>
</dbReference>
<dbReference type="CDD" id="cd00130">
    <property type="entry name" value="PAS"/>
    <property type="match status" value="1"/>
</dbReference>
<dbReference type="Gene3D" id="1.10.287.130">
    <property type="match status" value="2"/>
</dbReference>
<feature type="domain" description="Response regulatory" evidence="9">
    <location>
        <begin position="2214"/>
        <end position="2351"/>
    </location>
</feature>
<feature type="region of interest" description="Disordered" evidence="7">
    <location>
        <begin position="577"/>
        <end position="684"/>
    </location>
</feature>
<evidence type="ECO:0000256" key="6">
    <source>
        <dbReference type="PROSITE-ProRule" id="PRU00169"/>
    </source>
</evidence>
<feature type="compositionally biased region" description="Low complexity" evidence="7">
    <location>
        <begin position="1144"/>
        <end position="1162"/>
    </location>
</feature>
<dbReference type="SUPFAM" id="SSF55874">
    <property type="entry name" value="ATPase domain of HSP90 chaperone/DNA topoisomerase II/histidine kinase"/>
    <property type="match status" value="2"/>
</dbReference>
<dbReference type="SUPFAM" id="SSF52172">
    <property type="entry name" value="CheY-like"/>
    <property type="match status" value="2"/>
</dbReference>
<feature type="modified residue" description="4-aspartylphosphate" evidence="6">
    <location>
        <position position="1624"/>
    </location>
</feature>
<dbReference type="SMART" id="SM00448">
    <property type="entry name" value="REC"/>
    <property type="match status" value="2"/>
</dbReference>
<sequence length="2359" mass="254757">MQPSPGPEESPSRAPAGTARKESTETATRSTPLDVEASIPSQGVPAAATRPSPTLEESPATASTSRGPPGVRSQLPPDLRHYLEQYPQPAFVLCASVLREVLVDRPARLAAQSGNLSGSSRQGSQTGRLAPGSSASGDPSSTAKESELTSRQLYEGEVTEEERCERAEDERKAALKAERGAALPHDEASTGLTPASLPLNSFGFVGTHPRAHARATRVLEEAFSRDETALVATLGLREGEHEETFTKASLLEGGAQKSHDPSRTAEGAVKSYYEQQIQHERAKKVVAKAAAEDAARRAERTRLGGPDEERFVWSQGEGSSGQARWRTSELACRGHRDELGAPASVPPRSPNPSIGTSTLRDALTPFWHNARWTELFAQREDAATSSDDEFDMSKPIDLVSVLSRDDALELSSMLVSAIKPASERTETALAYSAQAVLVEIKFPETSVFRHAAGFAASAAEPASPHAGVATCSMEASSVGSGSVSDGAKSIAHEAQGQGPAVRSKHKGIQGVSDSPLPLLQIIATFMPDDDAVVCTTVVTNVPLPVSVSGTVRKPSAEFERERALVRERKREAEAREAVSLRRHVEETQVPSAVAQQERGEDVNAETIGRRSRDKARDNPNVREMPESLPHAEVAPSPKQGLEGPMRHPEPPGRKPANPVRSGAPSSRPSDQVFSLRDAPPERASTAPTIARLFSTEGAQLDFLREDEIAASKRRLGQPTPARITPGKAELLRPVRLGDVEEAIEDEEDDVVDDEDEALARLRRASHTGSTDSLNTLGQSTSVALDDWETSLAAETAETAVPSSSATSRPPSPAVETSRPLASQRGPYHHAGASASSNSPIESSSPVRPSGPKRPRLGGPIQATLSAQGEHRFQSVLSSTSCGRLILGMDWSAAPLGDFTAWSPSTRIHVLGTLSDPWPNAILIDDVLLYNDAYAILIGSRHPNIFGKSGAEAIRIEEDSSASRIFDDQCVLLMREGIQEECYLTWSHSLLRDEEGQFFGEQRRVIEMTSRVIAERRLATLRELSQATLMARSLEELSEKAATALGQNPHDIPFTLFYSCDIVSATPGMRTVGVAVSKAGTVQEMSRSSRTTDPSLQRIRLDLRSTVGVPEQHPSAPIKIICAMAPDTTTDALSSVWSFTAPLSGDSGASSTTSEETASSTVSPLVEALHTRKPVFISDLGTRADGFGPGVWPERPTSAVVLPVLIEGAAVPRGVLIIGLNPHRPFNAPYGVFLSLLSRTISAALLGVSKYQDQSRRERELLSLGNARQAFFANVTHELRTPLQLIVGPLQDVLNSTVSALAEQDRSHLSAVLGNAYRLLRLINTLLDQSRLESGGLDAKFRPMQIGGRVRAISELFRNAIERAGLVFDVAIGEDRWTTSGPCYVADELLEGIVCNLLSNALKFSRAGTITVDVSFDASQAILSIRDTGAGIDEADLDAIFERFKRAEAARHIAGTGIGLSLVLAYVEAAGSTISVRSKLGEGSNFTVRIPRGSAHVPPGLLDEDPYETMSPVPQSTQTLALIQDAELGRQELAAPGREGPGLETNDRPRRESQSFPPDDDGVVASGPFRLDKESTVCLVVDDNAQMRAWIRAALASRWTVVEARDGREALDYALAHPVSIVIADLAMPVMDGRNLLAQLRQNPPTSSVPVIFISAEAAADARVDALSLGADDFLVKPFESRELVARTMVHLQTAQHRKELESCVTKRTEALVASEERLKKLADQMNTLAAVSPVGIVQVNTTGQIIYANPRFYEISGHPPPQPHAEASHAAETSVGDGWLERIALHDRAKVSQIWLEAVRQWSPSGRILKTELQFANGKWAQLELRPFENGHIGAFTDISHQKEVEASHLDVVEHRAQEAEETRRATESFMDTASHELRNPLSGIWQNAEVVHSSLERTLEWVDGLVNDHAVSDAPAVRERLLEDLDGVASIRICAEHQKRIADDIINVSKLNLGLLSIELSPYSPVDILYEVKQTFESSAKTANVTIEIELDNSLKAFEVDKIIGDAVRIRQCVYNFVSNAIKFAAQSEKKFVRLRLSVTSAEPHLDAAVKRIAAPGQSFEPPAGCLWFIFSVEDSGKGLDQHGFDRLFTRFAQANPRTDQYGGSGLGLFIVKKLVELQRGFIEVASEPGHGARFSFAIPASRCEPPAASPATERTPLSAPAWSPAEVSSTSTAATSPLSESASSYFPRMRMPSTGSEAPLPAPPLAPAGPVRVLIVEDNVINQKIMTRQLKQQGFEVEVAGDGQEALNMLMDDSKKGELDVNVGGGGPSTFFHVVLCDIEMPVMDGLTAIRELRRHEKDGEISHRYSVCAVTGNAREEQRKECLAAGFDDIANKPYNLSRLLQQISQLTGLPLTGTR</sequence>
<dbReference type="Pfam" id="PF02518">
    <property type="entry name" value="HATPase_c"/>
    <property type="match status" value="2"/>
</dbReference>
<dbReference type="PANTHER" id="PTHR43047:SF72">
    <property type="entry name" value="OSMOSENSING HISTIDINE PROTEIN KINASE SLN1"/>
    <property type="match status" value="1"/>
</dbReference>
<dbReference type="Pfam" id="PF00512">
    <property type="entry name" value="HisKA"/>
    <property type="match status" value="1"/>
</dbReference>
<feature type="compositionally biased region" description="Low complexity" evidence="7">
    <location>
        <begin position="794"/>
        <end position="808"/>
    </location>
</feature>
<dbReference type="Pfam" id="PF00072">
    <property type="entry name" value="Response_reg"/>
    <property type="match status" value="2"/>
</dbReference>
<accession>A0A2S5BHT3</accession>
<dbReference type="PROSITE" id="PS50110">
    <property type="entry name" value="RESPONSE_REGULATORY"/>
    <property type="match status" value="2"/>
</dbReference>
<evidence type="ECO:0000256" key="2">
    <source>
        <dbReference type="ARBA" id="ARBA00012438"/>
    </source>
</evidence>
<feature type="domain" description="Response regulatory" evidence="9">
    <location>
        <begin position="1576"/>
        <end position="1691"/>
    </location>
</feature>
<feature type="compositionally biased region" description="Low complexity" evidence="7">
    <location>
        <begin position="2165"/>
        <end position="2181"/>
    </location>
</feature>
<feature type="compositionally biased region" description="Polar residues" evidence="7">
    <location>
        <begin position="663"/>
        <end position="672"/>
    </location>
</feature>
<name>A0A2S5BHT3_9BASI</name>
<evidence type="ECO:0000313" key="10">
    <source>
        <dbReference type="EMBL" id="POY76338.1"/>
    </source>
</evidence>
<dbReference type="PANTHER" id="PTHR43047">
    <property type="entry name" value="TWO-COMPONENT HISTIDINE PROTEIN KINASE"/>
    <property type="match status" value="1"/>
</dbReference>
<dbReference type="OrthoDB" id="60033at2759"/>
<dbReference type="EC" id="2.7.13.3" evidence="2"/>
<feature type="region of interest" description="Disordered" evidence="7">
    <location>
        <begin position="1"/>
        <end position="80"/>
    </location>
</feature>
<dbReference type="STRING" id="741276.A0A2S5BHT3"/>
<dbReference type="SMART" id="SM00387">
    <property type="entry name" value="HATPase_c"/>
    <property type="match status" value="2"/>
</dbReference>
<dbReference type="InterPro" id="IPR036890">
    <property type="entry name" value="HATPase_C_sf"/>
</dbReference>
<dbReference type="CDD" id="cd00156">
    <property type="entry name" value="REC"/>
    <property type="match status" value="1"/>
</dbReference>
<evidence type="ECO:0000259" key="8">
    <source>
        <dbReference type="PROSITE" id="PS50109"/>
    </source>
</evidence>
<dbReference type="Gene3D" id="3.40.50.2300">
    <property type="match status" value="2"/>
</dbReference>
<dbReference type="GO" id="GO:0009927">
    <property type="term" value="F:histidine phosphotransfer kinase activity"/>
    <property type="evidence" value="ECO:0007669"/>
    <property type="project" value="TreeGrafter"/>
</dbReference>
<keyword evidence="5" id="KW-0418">Kinase</keyword>
<dbReference type="CDD" id="cd00082">
    <property type="entry name" value="HisKA"/>
    <property type="match status" value="2"/>
</dbReference>
<keyword evidence="4" id="KW-0808">Transferase</keyword>
<feature type="region of interest" description="Disordered" evidence="7">
    <location>
        <begin position="113"/>
        <end position="195"/>
    </location>
</feature>
<feature type="compositionally biased region" description="Basic and acidic residues" evidence="7">
    <location>
        <begin position="577"/>
        <end position="586"/>
    </location>
</feature>
<evidence type="ECO:0000256" key="4">
    <source>
        <dbReference type="ARBA" id="ARBA00022679"/>
    </source>
</evidence>
<feature type="domain" description="Histidine kinase" evidence="8">
    <location>
        <begin position="1873"/>
        <end position="2144"/>
    </location>
</feature>
<keyword evidence="11" id="KW-1185">Reference proteome</keyword>
<dbReference type="InterPro" id="IPR003594">
    <property type="entry name" value="HATPase_dom"/>
</dbReference>
<feature type="region of interest" description="Disordered" evidence="7">
    <location>
        <begin position="1144"/>
        <end position="1163"/>
    </location>
</feature>
<feature type="compositionally biased region" description="Basic and acidic residues" evidence="7">
    <location>
        <begin position="597"/>
        <end position="625"/>
    </location>
</feature>
<dbReference type="PROSITE" id="PS50109">
    <property type="entry name" value="HIS_KIN"/>
    <property type="match status" value="2"/>
</dbReference>
<dbReference type="GO" id="GO:0000155">
    <property type="term" value="F:phosphorelay sensor kinase activity"/>
    <property type="evidence" value="ECO:0007669"/>
    <property type="project" value="InterPro"/>
</dbReference>
<dbReference type="InterPro" id="IPR035965">
    <property type="entry name" value="PAS-like_dom_sf"/>
</dbReference>
<dbReference type="InterPro" id="IPR003661">
    <property type="entry name" value="HisK_dim/P_dom"/>
</dbReference>
<evidence type="ECO:0000259" key="9">
    <source>
        <dbReference type="PROSITE" id="PS50110"/>
    </source>
</evidence>
<dbReference type="PRINTS" id="PR00344">
    <property type="entry name" value="BCTRLSENSOR"/>
</dbReference>
<comment type="catalytic activity">
    <reaction evidence="1">
        <text>ATP + protein L-histidine = ADP + protein N-phospho-L-histidine.</text>
        <dbReference type="EC" id="2.7.13.3"/>
    </reaction>
</comment>
<dbReference type="InterPro" id="IPR001789">
    <property type="entry name" value="Sig_transdc_resp-reg_receiver"/>
</dbReference>
<dbReference type="SMART" id="SM00388">
    <property type="entry name" value="HisKA"/>
    <property type="match status" value="2"/>
</dbReference>
<dbReference type="InterPro" id="IPR005467">
    <property type="entry name" value="His_kinase_dom"/>
</dbReference>
<feature type="region of interest" description="Disordered" evidence="7">
    <location>
        <begin position="2147"/>
        <end position="2181"/>
    </location>
</feature>
<dbReference type="SUPFAM" id="SSF47384">
    <property type="entry name" value="Homodimeric domain of signal transducing histidine kinase"/>
    <property type="match status" value="2"/>
</dbReference>
<feature type="compositionally biased region" description="Basic and acidic residues" evidence="7">
    <location>
        <begin position="161"/>
        <end position="188"/>
    </location>
</feature>
<feature type="region of interest" description="Disordered" evidence="7">
    <location>
        <begin position="1532"/>
        <end position="1566"/>
    </location>
</feature>
<dbReference type="Proteomes" id="UP000237144">
    <property type="component" value="Unassembled WGS sequence"/>
</dbReference>
<comment type="caution">
    <text evidence="10">The sequence shown here is derived from an EMBL/GenBank/DDBJ whole genome shotgun (WGS) entry which is preliminary data.</text>
</comment>
<feature type="domain" description="Histidine kinase" evidence="8">
    <location>
        <begin position="1273"/>
        <end position="1493"/>
    </location>
</feature>
<protein>
    <recommendedName>
        <fullName evidence="2">histidine kinase</fullName>
        <ecNumber evidence="2">2.7.13.3</ecNumber>
    </recommendedName>
</protein>
<dbReference type="CDD" id="cd17546">
    <property type="entry name" value="REC_hyHK_CKI1_RcsC-like"/>
    <property type="match status" value="1"/>
</dbReference>
<proteinExistence type="predicted"/>